<keyword evidence="5" id="KW-0239">DNA-directed DNA polymerase</keyword>
<evidence type="ECO:0000256" key="4">
    <source>
        <dbReference type="ARBA" id="ARBA00022705"/>
    </source>
</evidence>
<comment type="similarity">
    <text evidence="6">Belongs to the DNA polymerase HolA subunit family.</text>
</comment>
<dbReference type="NCBIfam" id="TIGR01128">
    <property type="entry name" value="holA"/>
    <property type="match status" value="1"/>
</dbReference>
<organism evidence="8 9">
    <name type="scientific">Kordiimonas lacus</name>
    <dbReference type="NCBI Taxonomy" id="637679"/>
    <lineage>
        <taxon>Bacteria</taxon>
        <taxon>Pseudomonadati</taxon>
        <taxon>Pseudomonadota</taxon>
        <taxon>Alphaproteobacteria</taxon>
        <taxon>Kordiimonadales</taxon>
        <taxon>Kordiimonadaceae</taxon>
        <taxon>Kordiimonas</taxon>
    </lineage>
</organism>
<dbReference type="InterPro" id="IPR005790">
    <property type="entry name" value="DNA_polIII_delta"/>
</dbReference>
<accession>A0A1G6TJS8</accession>
<dbReference type="GO" id="GO:0006261">
    <property type="term" value="P:DNA-templated DNA replication"/>
    <property type="evidence" value="ECO:0007669"/>
    <property type="project" value="TreeGrafter"/>
</dbReference>
<dbReference type="Gene3D" id="3.40.50.300">
    <property type="entry name" value="P-loop containing nucleotide triphosphate hydrolases"/>
    <property type="match status" value="1"/>
</dbReference>
<dbReference type="PANTHER" id="PTHR34388:SF1">
    <property type="entry name" value="DNA POLYMERASE III SUBUNIT DELTA"/>
    <property type="match status" value="1"/>
</dbReference>
<dbReference type="Proteomes" id="UP000183685">
    <property type="component" value="Unassembled WGS sequence"/>
</dbReference>
<evidence type="ECO:0000256" key="6">
    <source>
        <dbReference type="ARBA" id="ARBA00034754"/>
    </source>
</evidence>
<dbReference type="STRING" id="637679.GCA_001550055_00649"/>
<evidence type="ECO:0000256" key="2">
    <source>
        <dbReference type="ARBA" id="ARBA00022679"/>
    </source>
</evidence>
<evidence type="ECO:0000313" key="9">
    <source>
        <dbReference type="Proteomes" id="UP000183685"/>
    </source>
</evidence>
<dbReference type="SUPFAM" id="SSF48019">
    <property type="entry name" value="post-AAA+ oligomerization domain-like"/>
    <property type="match status" value="1"/>
</dbReference>
<keyword evidence="4" id="KW-0235">DNA replication</keyword>
<dbReference type="Gene3D" id="1.20.272.10">
    <property type="match status" value="1"/>
</dbReference>
<dbReference type="EMBL" id="FNAK01000001">
    <property type="protein sequence ID" value="SDD28575.1"/>
    <property type="molecule type" value="Genomic_DNA"/>
</dbReference>
<evidence type="ECO:0000313" key="8">
    <source>
        <dbReference type="EMBL" id="SDD28575.1"/>
    </source>
</evidence>
<dbReference type="PANTHER" id="PTHR34388">
    <property type="entry name" value="DNA POLYMERASE III SUBUNIT DELTA"/>
    <property type="match status" value="1"/>
</dbReference>
<evidence type="ECO:0000256" key="5">
    <source>
        <dbReference type="ARBA" id="ARBA00022932"/>
    </source>
</evidence>
<protein>
    <recommendedName>
        <fullName evidence="1">DNA-directed DNA polymerase</fullName>
        <ecNumber evidence="1">2.7.7.7</ecNumber>
    </recommendedName>
</protein>
<comment type="catalytic activity">
    <reaction evidence="7">
        <text>DNA(n) + a 2'-deoxyribonucleoside 5'-triphosphate = DNA(n+1) + diphosphate</text>
        <dbReference type="Rhea" id="RHEA:22508"/>
        <dbReference type="Rhea" id="RHEA-COMP:17339"/>
        <dbReference type="Rhea" id="RHEA-COMP:17340"/>
        <dbReference type="ChEBI" id="CHEBI:33019"/>
        <dbReference type="ChEBI" id="CHEBI:61560"/>
        <dbReference type="ChEBI" id="CHEBI:173112"/>
        <dbReference type="EC" id="2.7.7.7"/>
    </reaction>
</comment>
<dbReference type="RefSeq" id="WP_068308790.1">
    <property type="nucleotide sequence ID" value="NZ_FNAK01000001.1"/>
</dbReference>
<dbReference type="EC" id="2.7.7.7" evidence="1"/>
<dbReference type="OrthoDB" id="9804983at2"/>
<evidence type="ECO:0000256" key="7">
    <source>
        <dbReference type="ARBA" id="ARBA00049244"/>
    </source>
</evidence>
<reference evidence="8 9" key="1">
    <citation type="submission" date="2016-10" db="EMBL/GenBank/DDBJ databases">
        <authorList>
            <person name="de Groot N.N."/>
        </authorList>
    </citation>
    <scope>NUCLEOTIDE SEQUENCE [LARGE SCALE GENOMIC DNA]</scope>
    <source>
        <strain evidence="8 9">CGMCC 1.9109</strain>
    </source>
</reference>
<dbReference type="AlphaFoldDB" id="A0A1G6TJS8"/>
<dbReference type="SUPFAM" id="SSF52540">
    <property type="entry name" value="P-loop containing nucleoside triphosphate hydrolases"/>
    <property type="match status" value="1"/>
</dbReference>
<keyword evidence="3" id="KW-0548">Nucleotidyltransferase</keyword>
<gene>
    <name evidence="8" type="ORF">SAMN04488071_0240</name>
</gene>
<dbReference type="Gene3D" id="1.10.8.60">
    <property type="match status" value="1"/>
</dbReference>
<dbReference type="GO" id="GO:0003887">
    <property type="term" value="F:DNA-directed DNA polymerase activity"/>
    <property type="evidence" value="ECO:0007669"/>
    <property type="project" value="UniProtKB-KW"/>
</dbReference>
<evidence type="ECO:0000256" key="3">
    <source>
        <dbReference type="ARBA" id="ARBA00022695"/>
    </source>
</evidence>
<dbReference type="InterPro" id="IPR027417">
    <property type="entry name" value="P-loop_NTPase"/>
</dbReference>
<sequence length="339" mass="36618">MKVKPRDIAAILKSLDPKIRAVLVFGRDDGLVRERAEKIGKQIAEDLSDPFQVARPSLADIKEHPSLLLDEVSAISMMGGRRLVRLEGAGNESTEAVKLVLGSDQGDGLLTITAGDLKPTSSLRKLMEGAKNGLAIACYEDSLQDLMGLVQTVLADAGLSATQDAVAYLVENLGGDRMVSRGELEKLVLYKGAEGGQVTLADAKACVGDTSAMGLGQIAEAVTAGNLTGLDRLIERAWTEGHSAIPILRHLQMRLMRFHQARGMMDQGMNASEAVNKLRPPVFFGERDRFMGELQRWSSRKIEMALDILLEAEIDCKTTGNPADVICARALLRLTKAAK</sequence>
<evidence type="ECO:0000256" key="1">
    <source>
        <dbReference type="ARBA" id="ARBA00012417"/>
    </source>
</evidence>
<proteinExistence type="inferred from homology"/>
<dbReference type="InterPro" id="IPR008921">
    <property type="entry name" value="DNA_pol3_clamp-load_cplx_C"/>
</dbReference>
<dbReference type="GO" id="GO:0009360">
    <property type="term" value="C:DNA polymerase III complex"/>
    <property type="evidence" value="ECO:0007669"/>
    <property type="project" value="TreeGrafter"/>
</dbReference>
<name>A0A1G6TJS8_9PROT</name>
<keyword evidence="9" id="KW-1185">Reference proteome</keyword>
<dbReference type="GO" id="GO:0003677">
    <property type="term" value="F:DNA binding"/>
    <property type="evidence" value="ECO:0007669"/>
    <property type="project" value="InterPro"/>
</dbReference>
<keyword evidence="2" id="KW-0808">Transferase</keyword>